<dbReference type="AlphaFoldDB" id="A0AAE1IPC3"/>
<keyword evidence="6" id="KW-1185">Reference proteome</keyword>
<sequence length="272" mass="30163">MLLVSIFVLFIPHAFSLSFSFTSFQDDGRISLEKSARLVETSIELVNGRNKESVGRATYHKPMHLWDKATGELTDFATNFAFVIDSMGQDTFGDGIAFFLAPADSKLPNILNVRGAAMGLIIGGQETILNSKDHPFVAVEFDIYPNIKSNQGWDPACLHVGVDVNSIQSDIMVEWKADDSIMAGKTNEAFISYNASTRMFNISFTDGFDFSHNLMWGHLHHVIDLTEYLPEWVTFGFSAATGASTSTHRSIHGVSTLRTFQMSHSPGRAKRK</sequence>
<dbReference type="InterPro" id="IPR050258">
    <property type="entry name" value="Leguminous_Lectin"/>
</dbReference>
<proteinExistence type="inferred from homology"/>
<dbReference type="GO" id="GO:0030246">
    <property type="term" value="F:carbohydrate binding"/>
    <property type="evidence" value="ECO:0007669"/>
    <property type="project" value="UniProtKB-KW"/>
</dbReference>
<gene>
    <name evidence="5" type="ORF">QN277_009578</name>
</gene>
<reference evidence="5" key="1">
    <citation type="submission" date="2023-10" db="EMBL/GenBank/DDBJ databases">
        <title>Chromosome-level genome of the transformable northern wattle, Acacia crassicarpa.</title>
        <authorList>
            <person name="Massaro I."/>
            <person name="Sinha N.R."/>
            <person name="Poethig S."/>
            <person name="Leichty A.R."/>
        </authorList>
    </citation>
    <scope>NUCLEOTIDE SEQUENCE</scope>
    <source>
        <strain evidence="5">Acra3RX</strain>
        <tissue evidence="5">Leaf</tissue>
    </source>
</reference>
<evidence type="ECO:0000259" key="4">
    <source>
        <dbReference type="Pfam" id="PF00139"/>
    </source>
</evidence>
<dbReference type="Proteomes" id="UP001293593">
    <property type="component" value="Unassembled WGS sequence"/>
</dbReference>
<dbReference type="Gene3D" id="2.60.120.200">
    <property type="match status" value="1"/>
</dbReference>
<feature type="chain" id="PRO_5042113953" description="Legume lectin domain-containing protein" evidence="3">
    <location>
        <begin position="17"/>
        <end position="272"/>
    </location>
</feature>
<feature type="signal peptide" evidence="3">
    <location>
        <begin position="1"/>
        <end position="16"/>
    </location>
</feature>
<evidence type="ECO:0000313" key="5">
    <source>
        <dbReference type="EMBL" id="KAK4254163.1"/>
    </source>
</evidence>
<keyword evidence="2" id="KW-0430">Lectin</keyword>
<keyword evidence="3" id="KW-0732">Signal</keyword>
<dbReference type="PANTHER" id="PTHR32401:SF49">
    <property type="entry name" value="OS10G0129200 PROTEIN"/>
    <property type="match status" value="1"/>
</dbReference>
<dbReference type="InterPro" id="IPR000985">
    <property type="entry name" value="Lectin_LegA_CS"/>
</dbReference>
<dbReference type="SUPFAM" id="SSF49899">
    <property type="entry name" value="Concanavalin A-like lectins/glucanases"/>
    <property type="match status" value="1"/>
</dbReference>
<dbReference type="PROSITE" id="PS00308">
    <property type="entry name" value="LECTIN_LEGUME_ALPHA"/>
    <property type="match status" value="1"/>
</dbReference>
<comment type="similarity">
    <text evidence="1">Belongs to the leguminous lectin family.</text>
</comment>
<organism evidence="5 6">
    <name type="scientific">Acacia crassicarpa</name>
    <name type="common">northern wattle</name>
    <dbReference type="NCBI Taxonomy" id="499986"/>
    <lineage>
        <taxon>Eukaryota</taxon>
        <taxon>Viridiplantae</taxon>
        <taxon>Streptophyta</taxon>
        <taxon>Embryophyta</taxon>
        <taxon>Tracheophyta</taxon>
        <taxon>Spermatophyta</taxon>
        <taxon>Magnoliopsida</taxon>
        <taxon>eudicotyledons</taxon>
        <taxon>Gunneridae</taxon>
        <taxon>Pentapetalae</taxon>
        <taxon>rosids</taxon>
        <taxon>fabids</taxon>
        <taxon>Fabales</taxon>
        <taxon>Fabaceae</taxon>
        <taxon>Caesalpinioideae</taxon>
        <taxon>mimosoid clade</taxon>
        <taxon>Acacieae</taxon>
        <taxon>Acacia</taxon>
    </lineage>
</organism>
<evidence type="ECO:0000313" key="6">
    <source>
        <dbReference type="Proteomes" id="UP001293593"/>
    </source>
</evidence>
<evidence type="ECO:0000256" key="2">
    <source>
        <dbReference type="ARBA" id="ARBA00022734"/>
    </source>
</evidence>
<dbReference type="CDD" id="cd06899">
    <property type="entry name" value="lectin_legume_LecRK_Arcelin_ConA"/>
    <property type="match status" value="1"/>
</dbReference>
<feature type="domain" description="Legume lectin" evidence="4">
    <location>
        <begin position="16"/>
        <end position="255"/>
    </location>
</feature>
<name>A0AAE1IPC3_9FABA</name>
<evidence type="ECO:0000256" key="1">
    <source>
        <dbReference type="ARBA" id="ARBA00007606"/>
    </source>
</evidence>
<dbReference type="InterPro" id="IPR016363">
    <property type="entry name" value="L-lectin"/>
</dbReference>
<dbReference type="EMBL" id="JAWXYG010000014">
    <property type="protein sequence ID" value="KAK4254163.1"/>
    <property type="molecule type" value="Genomic_DNA"/>
</dbReference>
<dbReference type="InterPro" id="IPR001220">
    <property type="entry name" value="Legume_lectin_dom"/>
</dbReference>
<dbReference type="PIRSF" id="PIRSF002690">
    <property type="entry name" value="L-type_lectin_plant"/>
    <property type="match status" value="1"/>
</dbReference>
<protein>
    <recommendedName>
        <fullName evidence="4">Legume lectin domain-containing protein</fullName>
    </recommendedName>
</protein>
<evidence type="ECO:0000256" key="3">
    <source>
        <dbReference type="SAM" id="SignalP"/>
    </source>
</evidence>
<dbReference type="PANTHER" id="PTHR32401">
    <property type="entry name" value="CONCANAVALIN A-LIKE LECTIN FAMILY PROTEIN"/>
    <property type="match status" value="1"/>
</dbReference>
<dbReference type="Pfam" id="PF00139">
    <property type="entry name" value="Lectin_legB"/>
    <property type="match status" value="1"/>
</dbReference>
<comment type="caution">
    <text evidence="5">The sequence shown here is derived from an EMBL/GenBank/DDBJ whole genome shotgun (WGS) entry which is preliminary data.</text>
</comment>
<dbReference type="InterPro" id="IPR013320">
    <property type="entry name" value="ConA-like_dom_sf"/>
</dbReference>
<accession>A0AAE1IPC3</accession>